<feature type="region of interest" description="Disordered" evidence="1">
    <location>
        <begin position="613"/>
        <end position="647"/>
    </location>
</feature>
<dbReference type="GO" id="GO:0071500">
    <property type="term" value="P:cellular response to nitrosative stress"/>
    <property type="evidence" value="ECO:0007669"/>
    <property type="project" value="TreeGrafter"/>
</dbReference>
<dbReference type="GO" id="GO:0019825">
    <property type="term" value="F:oxygen binding"/>
    <property type="evidence" value="ECO:0007669"/>
    <property type="project" value="InterPro"/>
</dbReference>
<feature type="compositionally biased region" description="Polar residues" evidence="1">
    <location>
        <begin position="808"/>
        <end position="818"/>
    </location>
</feature>
<feature type="region of interest" description="Disordered" evidence="1">
    <location>
        <begin position="517"/>
        <end position="579"/>
    </location>
</feature>
<dbReference type="InterPro" id="IPR044399">
    <property type="entry name" value="Mb-like_M"/>
</dbReference>
<dbReference type="GO" id="GO:0071949">
    <property type="term" value="F:FAD binding"/>
    <property type="evidence" value="ECO:0007669"/>
    <property type="project" value="TreeGrafter"/>
</dbReference>
<dbReference type="OrthoDB" id="4025615at2759"/>
<reference evidence="3 4" key="1">
    <citation type="journal article" date="2009" name="Nature">
        <title>Evolution of pathogenicity and sexual reproduction in eight Candida genomes.</title>
        <authorList>
            <person name="Butler G."/>
            <person name="Rasmussen M.D."/>
            <person name="Lin M.F."/>
            <person name="Santos M.A."/>
            <person name="Sakthikumar S."/>
            <person name="Munro C.A."/>
            <person name="Rheinbay E."/>
            <person name="Grabherr M."/>
            <person name="Forche A."/>
            <person name="Reedy J.L."/>
            <person name="Agrafioti I."/>
            <person name="Arnaud M.B."/>
            <person name="Bates S."/>
            <person name="Brown A.J."/>
            <person name="Brunke S."/>
            <person name="Costanzo M.C."/>
            <person name="Fitzpatrick D.A."/>
            <person name="de Groot P.W."/>
            <person name="Harris D."/>
            <person name="Hoyer L.L."/>
            <person name="Hube B."/>
            <person name="Klis F.M."/>
            <person name="Kodira C."/>
            <person name="Lennard N."/>
            <person name="Logue M.E."/>
            <person name="Martin R."/>
            <person name="Neiman A.M."/>
            <person name="Nikolaou E."/>
            <person name="Quail M.A."/>
            <person name="Quinn J."/>
            <person name="Santos M.C."/>
            <person name="Schmitzberger F.F."/>
            <person name="Sherlock G."/>
            <person name="Shah P."/>
            <person name="Silverstein K.A."/>
            <person name="Skrzypek M.S."/>
            <person name="Soll D."/>
            <person name="Staggs R."/>
            <person name="Stansfield I."/>
            <person name="Stumpf M.P."/>
            <person name="Sudbery P.E."/>
            <person name="Srikantha T."/>
            <person name="Zeng Q."/>
            <person name="Berman J."/>
            <person name="Berriman M."/>
            <person name="Heitman J."/>
            <person name="Gow N.A."/>
            <person name="Lorenz M.C."/>
            <person name="Birren B.W."/>
            <person name="Kellis M."/>
            <person name="Cuomo C.A."/>
        </authorList>
    </citation>
    <scope>NUCLEOTIDE SEQUENCE [LARGE SCALE GENOMIC DNA]</scope>
    <source>
        <strain evidence="3 4">WO-1</strain>
    </source>
</reference>
<proteinExistence type="predicted"/>
<dbReference type="PROSITE" id="PS01033">
    <property type="entry name" value="GLOBIN"/>
    <property type="match status" value="1"/>
</dbReference>
<dbReference type="Proteomes" id="UP000001429">
    <property type="component" value="Chromosome 2"/>
</dbReference>
<dbReference type="VEuPathDB" id="FungiDB:CAWG_03991"/>
<sequence>MSGLTLNQIELNQIKSSWNKINKVDFYPDLYVNLFELDPQLRSIFNNNDSVISYHCDIFGDLFNFVIDNIDDASLIDEFLYQFVNENQRFSSMAGKYLEPMGNALIQTFRDELSGQFTSVLELVWIKVFVFVANSLLQYEEDIVSESSSLSEDAIPPLNIQRERMPSIDTLPTPSPPLQKEEQPKVEEEKFDTITATTTTPVVAASPVIGFDNSKPKQILDKFNSIEIDLNSNNKYKGFRRSVDVAKAPIHVPIPQSPSFQKTHSNMSSSLKNILASTDDDNNNNNNNNNTNNFDSGFQTPRRLSFDPRRKNSSNPTTPKLSSSSSCSTFSKTETTITPFESPRLSAVANGKFASQQQQKDQGLEDVETDNEEFSTPRASRRGSFSESYPVGSLLHKLKKFQDPEEQQEHQEETTEDAISNKSEDSIDAAPFDPRMRRRRNEELNHKLIPSPESSEVDEQEEEEMLMNKLSPATETTHKDSKQSVPERSLSRGGLTGGTFDYQSFGLKGLAPIVEDDDASSKYESDGESSNNSPVKAVKNKLTTTKSSGQDSTEDGETNSRTSSLSLNNSDYKSSISSGTADADHYAIKGAGVRSHSRNLSTASSGNDFDFTAPVSKSRFRNTPQQQSSLYSLGRGPSASTSSINSTSRASLGFMRSSFVLKKEMQTQGYNEPENVCMSMPVTPRMSNKPSMNSLSAPPAIYMNKAASVSSFGCLPTTNTTKTSGVSSKCSPKLNGTNGSTPYDSAYDLLNTFDVPPPLPIKDGIQNKSSRNSSISSKGSSRKKGGLRSRLSSIFSSKSSSSSVSSKLADSTPATSVHSSRKPSIGSSSNTLVNSKTESQGSNYAAATTTTTTSDAHSHSTRQSVPLFSAQPSTPSIHHIPPIIKKVESSGVASSAATSTTRKPASVYGHRYGSVNDLTSVYSTDTTTSGFSMFKRRDKNDVKFVPPLTRNTRKGNKYNVKKVPYDIWA</sequence>
<accession>C4YJH6</accession>
<dbReference type="InterPro" id="IPR000971">
    <property type="entry name" value="Globin"/>
</dbReference>
<dbReference type="AlphaFoldDB" id="C4YJH6"/>
<protein>
    <recommendedName>
        <fullName evidence="2">Globin domain-containing protein</fullName>
    </recommendedName>
</protein>
<evidence type="ECO:0000313" key="4">
    <source>
        <dbReference type="Proteomes" id="UP000001429"/>
    </source>
</evidence>
<dbReference type="CDD" id="cd01040">
    <property type="entry name" value="Mb-like"/>
    <property type="match status" value="1"/>
</dbReference>
<dbReference type="OMA" id="NVKKVPY"/>
<feature type="region of interest" description="Disordered" evidence="1">
    <location>
        <begin position="402"/>
        <end position="504"/>
    </location>
</feature>
<feature type="compositionally biased region" description="Polar residues" evidence="1">
    <location>
        <begin position="825"/>
        <end position="843"/>
    </location>
</feature>
<dbReference type="GO" id="GO:0020037">
    <property type="term" value="F:heme binding"/>
    <property type="evidence" value="ECO:0007669"/>
    <property type="project" value="InterPro"/>
</dbReference>
<feature type="compositionally biased region" description="Low complexity" evidence="1">
    <location>
        <begin position="313"/>
        <end position="336"/>
    </location>
</feature>
<feature type="compositionally biased region" description="Low complexity" evidence="1">
    <location>
        <begin position="638"/>
        <end position="647"/>
    </location>
</feature>
<feature type="compositionally biased region" description="Low complexity" evidence="1">
    <location>
        <begin position="559"/>
        <end position="570"/>
    </location>
</feature>
<feature type="region of interest" description="Disordered" evidence="1">
    <location>
        <begin position="718"/>
        <end position="738"/>
    </location>
</feature>
<dbReference type="GO" id="GO:0008941">
    <property type="term" value="F:nitric oxide dioxygenase NAD(P)H activity"/>
    <property type="evidence" value="ECO:0007669"/>
    <property type="project" value="TreeGrafter"/>
</dbReference>
<dbReference type="EMBL" id="CH672350">
    <property type="protein sequence ID" value="EEQ45660.1"/>
    <property type="molecule type" value="Genomic_DNA"/>
</dbReference>
<dbReference type="SUPFAM" id="SSF46458">
    <property type="entry name" value="Globin-like"/>
    <property type="match status" value="1"/>
</dbReference>
<feature type="region of interest" description="Disordered" evidence="1">
    <location>
        <begin position="275"/>
        <end position="388"/>
    </location>
</feature>
<dbReference type="PaxDb" id="5476-C4YJH6"/>
<gene>
    <name evidence="3" type="ORF">CAWG_03991</name>
</gene>
<dbReference type="Gene3D" id="1.10.490.10">
    <property type="entry name" value="Globins"/>
    <property type="match status" value="1"/>
</dbReference>
<feature type="compositionally biased region" description="Low complexity" evidence="1">
    <location>
        <begin position="788"/>
        <end position="806"/>
    </location>
</feature>
<evidence type="ECO:0000259" key="2">
    <source>
        <dbReference type="PROSITE" id="PS01033"/>
    </source>
</evidence>
<organism evidence="3 4">
    <name type="scientific">Candida albicans (strain WO-1)</name>
    <name type="common">Yeast</name>
    <dbReference type="NCBI Taxonomy" id="294748"/>
    <lineage>
        <taxon>Eukaryota</taxon>
        <taxon>Fungi</taxon>
        <taxon>Dikarya</taxon>
        <taxon>Ascomycota</taxon>
        <taxon>Saccharomycotina</taxon>
        <taxon>Pichiomycetes</taxon>
        <taxon>Debaryomycetaceae</taxon>
        <taxon>Candida/Lodderomyces clade</taxon>
        <taxon>Candida</taxon>
    </lineage>
</organism>
<feature type="compositionally biased region" description="Low complexity" evidence="1">
    <location>
        <begin position="283"/>
        <end position="293"/>
    </location>
</feature>
<dbReference type="PANTHER" id="PTHR43396:SF6">
    <property type="entry name" value="ABL201WP"/>
    <property type="match status" value="1"/>
</dbReference>
<feature type="compositionally biased region" description="Acidic residues" evidence="1">
    <location>
        <begin position="364"/>
        <end position="373"/>
    </location>
</feature>
<keyword evidence="4" id="KW-1185">Reference proteome</keyword>
<feature type="domain" description="Globin" evidence="2">
    <location>
        <begin position="3"/>
        <end position="141"/>
    </location>
</feature>
<dbReference type="InterPro" id="IPR009050">
    <property type="entry name" value="Globin-like_sf"/>
</dbReference>
<feature type="compositionally biased region" description="Low complexity" evidence="1">
    <location>
        <begin position="767"/>
        <end position="779"/>
    </location>
</feature>
<evidence type="ECO:0000313" key="3">
    <source>
        <dbReference type="EMBL" id="EEQ45660.1"/>
    </source>
</evidence>
<feature type="region of interest" description="Disordered" evidence="1">
    <location>
        <begin position="161"/>
        <end position="185"/>
    </location>
</feature>
<feature type="region of interest" description="Disordered" evidence="1">
    <location>
        <begin position="758"/>
        <end position="877"/>
    </location>
</feature>
<feature type="compositionally biased region" description="Low complexity" evidence="1">
    <location>
        <begin position="845"/>
        <end position="855"/>
    </location>
</feature>
<dbReference type="PANTHER" id="PTHR43396">
    <property type="entry name" value="FLAVOHEMOPROTEIN"/>
    <property type="match status" value="1"/>
</dbReference>
<feature type="compositionally biased region" description="Acidic residues" evidence="1">
    <location>
        <begin position="455"/>
        <end position="465"/>
    </location>
</feature>
<dbReference type="HOGENOM" id="CLU_347492_0_0_1"/>
<feature type="compositionally biased region" description="Polar residues" evidence="1">
    <location>
        <begin position="541"/>
        <end position="551"/>
    </location>
</feature>
<dbReference type="GO" id="GO:0046210">
    <property type="term" value="P:nitric oxide catabolic process"/>
    <property type="evidence" value="ECO:0007669"/>
    <property type="project" value="TreeGrafter"/>
</dbReference>
<name>C4YJH6_CANAW</name>
<feature type="compositionally biased region" description="Polar residues" evidence="1">
    <location>
        <begin position="621"/>
        <end position="631"/>
    </location>
</feature>
<dbReference type="InterPro" id="IPR012292">
    <property type="entry name" value="Globin/Proto"/>
</dbReference>
<evidence type="ECO:0000256" key="1">
    <source>
        <dbReference type="SAM" id="MobiDB-lite"/>
    </source>
</evidence>
<feature type="compositionally biased region" description="Basic and acidic residues" evidence="1">
    <location>
        <begin position="402"/>
        <end position="413"/>
    </location>
</feature>